<sequence length="93" mass="10210">MIGNWFNGPTATRPVARLSTQVPGNDQDNADKPAPNSFPHPPWTVGLVLVAGVITLLFGILVNPIWLIVGSPFVIVLLLWLYIRLVVRPDETL</sequence>
<keyword evidence="1" id="KW-1133">Transmembrane helix</keyword>
<name>A0A381P5B1_9ZZZZ</name>
<organism evidence="2">
    <name type="scientific">marine metagenome</name>
    <dbReference type="NCBI Taxonomy" id="408172"/>
    <lineage>
        <taxon>unclassified sequences</taxon>
        <taxon>metagenomes</taxon>
        <taxon>ecological metagenomes</taxon>
    </lineage>
</organism>
<feature type="transmembrane region" description="Helical" evidence="1">
    <location>
        <begin position="43"/>
        <end position="60"/>
    </location>
</feature>
<accession>A0A381P5B1</accession>
<feature type="transmembrane region" description="Helical" evidence="1">
    <location>
        <begin position="65"/>
        <end position="83"/>
    </location>
</feature>
<dbReference type="EMBL" id="UINC01000848">
    <property type="protein sequence ID" value="SUZ62122.1"/>
    <property type="molecule type" value="Genomic_DNA"/>
</dbReference>
<protein>
    <submittedName>
        <fullName evidence="2">Uncharacterized protein</fullName>
    </submittedName>
</protein>
<reference evidence="2" key="1">
    <citation type="submission" date="2018-05" db="EMBL/GenBank/DDBJ databases">
        <authorList>
            <person name="Lanie J.A."/>
            <person name="Ng W.-L."/>
            <person name="Kazmierczak K.M."/>
            <person name="Andrzejewski T.M."/>
            <person name="Davidsen T.M."/>
            <person name="Wayne K.J."/>
            <person name="Tettelin H."/>
            <person name="Glass J.I."/>
            <person name="Rusch D."/>
            <person name="Podicherti R."/>
            <person name="Tsui H.-C.T."/>
            <person name="Winkler M.E."/>
        </authorList>
    </citation>
    <scope>NUCLEOTIDE SEQUENCE</scope>
</reference>
<evidence type="ECO:0000256" key="1">
    <source>
        <dbReference type="SAM" id="Phobius"/>
    </source>
</evidence>
<gene>
    <name evidence="2" type="ORF">METZ01_LOCUS14976</name>
</gene>
<proteinExistence type="predicted"/>
<keyword evidence="1" id="KW-0812">Transmembrane</keyword>
<dbReference type="AlphaFoldDB" id="A0A381P5B1"/>
<evidence type="ECO:0000313" key="2">
    <source>
        <dbReference type="EMBL" id="SUZ62122.1"/>
    </source>
</evidence>
<keyword evidence="1" id="KW-0472">Membrane</keyword>